<keyword evidence="4 5" id="KW-0704">Schiff base</keyword>
<dbReference type="PANTHER" id="PTHR43699:SF1">
    <property type="entry name" value="3-DEHYDROQUINATE DEHYDRATASE"/>
    <property type="match status" value="1"/>
</dbReference>
<feature type="active site" description="Schiff-base intermediate with substrate" evidence="5">
    <location>
        <position position="175"/>
    </location>
</feature>
<dbReference type="EC" id="4.2.1.10" evidence="5"/>
<dbReference type="FunFam" id="3.20.20.70:FF:000047">
    <property type="entry name" value="3-dehydroquinate dehydratase"/>
    <property type="match status" value="1"/>
</dbReference>
<comment type="subunit">
    <text evidence="5">Homodimer.</text>
</comment>
<dbReference type="InterPro" id="IPR013785">
    <property type="entry name" value="Aldolase_TIM"/>
</dbReference>
<evidence type="ECO:0000256" key="5">
    <source>
        <dbReference type="HAMAP-Rule" id="MF_00214"/>
    </source>
</evidence>
<evidence type="ECO:0000256" key="1">
    <source>
        <dbReference type="ARBA" id="ARBA00001864"/>
    </source>
</evidence>
<proteinExistence type="inferred from homology"/>
<dbReference type="GO" id="GO:0009073">
    <property type="term" value="P:aromatic amino acid family biosynthetic process"/>
    <property type="evidence" value="ECO:0007669"/>
    <property type="project" value="UniProtKB-KW"/>
</dbReference>
<keyword evidence="5" id="KW-0028">Amino-acid biosynthesis</keyword>
<dbReference type="InterPro" id="IPR001381">
    <property type="entry name" value="DHquinase_I"/>
</dbReference>
<accession>A0A1M6DJD7</accession>
<comment type="pathway">
    <text evidence="5">Metabolic intermediate biosynthesis; chorismate biosynthesis; chorismate from D-erythrose 4-phosphate and phosphoenolpyruvate: step 3/7.</text>
</comment>
<dbReference type="GO" id="GO:0003855">
    <property type="term" value="F:3-dehydroquinate dehydratase activity"/>
    <property type="evidence" value="ECO:0007669"/>
    <property type="project" value="UniProtKB-UniRule"/>
</dbReference>
<dbReference type="GO" id="GO:0046279">
    <property type="term" value="P:3,4-dihydroxybenzoate biosynthetic process"/>
    <property type="evidence" value="ECO:0007669"/>
    <property type="project" value="TreeGrafter"/>
</dbReference>
<evidence type="ECO:0000256" key="3">
    <source>
        <dbReference type="ARBA" id="ARBA00023239"/>
    </source>
</evidence>
<organism evidence="6 7">
    <name type="scientific">Lutispora thermophila DSM 19022</name>
    <dbReference type="NCBI Taxonomy" id="1122184"/>
    <lineage>
        <taxon>Bacteria</taxon>
        <taxon>Bacillati</taxon>
        <taxon>Bacillota</taxon>
        <taxon>Clostridia</taxon>
        <taxon>Lutisporales</taxon>
        <taxon>Lutisporaceae</taxon>
        <taxon>Lutispora</taxon>
    </lineage>
</organism>
<dbReference type="HAMAP" id="MF_00214">
    <property type="entry name" value="AroD"/>
    <property type="match status" value="1"/>
</dbReference>
<dbReference type="Pfam" id="PF01487">
    <property type="entry name" value="DHquinase_I"/>
    <property type="match status" value="1"/>
</dbReference>
<dbReference type="STRING" id="1122184.SAMN02745176_01137"/>
<feature type="binding site" evidence="5">
    <location>
        <position position="236"/>
    </location>
    <ligand>
        <name>3-dehydroquinate</name>
        <dbReference type="ChEBI" id="CHEBI:32364"/>
    </ligand>
</feature>
<dbReference type="RefSeq" id="WP_073025270.1">
    <property type="nucleotide sequence ID" value="NZ_FQZS01000007.1"/>
</dbReference>
<keyword evidence="3 5" id="KW-0456">Lyase</keyword>
<feature type="binding site" evidence="5">
    <location>
        <position position="240"/>
    </location>
    <ligand>
        <name>3-dehydroquinate</name>
        <dbReference type="ChEBI" id="CHEBI:32364"/>
    </ligand>
</feature>
<dbReference type="Gene3D" id="3.20.20.70">
    <property type="entry name" value="Aldolase class I"/>
    <property type="match status" value="1"/>
</dbReference>
<dbReference type="CDD" id="cd00502">
    <property type="entry name" value="DHQase_I"/>
    <property type="match status" value="1"/>
</dbReference>
<evidence type="ECO:0000256" key="4">
    <source>
        <dbReference type="ARBA" id="ARBA00023270"/>
    </source>
</evidence>
<dbReference type="SUPFAM" id="SSF51569">
    <property type="entry name" value="Aldolase"/>
    <property type="match status" value="1"/>
</dbReference>
<dbReference type="PANTHER" id="PTHR43699">
    <property type="entry name" value="3-DEHYDROQUINATE DEHYDRATASE"/>
    <property type="match status" value="1"/>
</dbReference>
<comment type="function">
    <text evidence="5">Involved in the third step of the chorismate pathway, which leads to the biosynthesis of aromatic amino acids. Catalyzes the cis-dehydration of 3-dehydroquinate (DHQ) and introduces the first double bond of the aromatic ring to yield 3-dehydroshikimate.</text>
</comment>
<evidence type="ECO:0000313" key="7">
    <source>
        <dbReference type="Proteomes" id="UP000184442"/>
    </source>
</evidence>
<dbReference type="EMBL" id="FQZS01000007">
    <property type="protein sequence ID" value="SHI73325.1"/>
    <property type="molecule type" value="Genomic_DNA"/>
</dbReference>
<dbReference type="GO" id="GO:0008652">
    <property type="term" value="P:amino acid biosynthetic process"/>
    <property type="evidence" value="ECO:0007669"/>
    <property type="project" value="UniProtKB-KW"/>
</dbReference>
<comment type="similarity">
    <text evidence="5">Belongs to the type-I 3-dehydroquinase family.</text>
</comment>
<comment type="catalytic activity">
    <reaction evidence="1 5">
        <text>3-dehydroquinate = 3-dehydroshikimate + H2O</text>
        <dbReference type="Rhea" id="RHEA:21096"/>
        <dbReference type="ChEBI" id="CHEBI:15377"/>
        <dbReference type="ChEBI" id="CHEBI:16630"/>
        <dbReference type="ChEBI" id="CHEBI:32364"/>
        <dbReference type="EC" id="4.2.1.10"/>
    </reaction>
</comment>
<protein>
    <recommendedName>
        <fullName evidence="5">3-dehydroquinate dehydratase</fullName>
        <shortName evidence="5">3-dehydroquinase</shortName>
        <ecNumber evidence="5">4.2.1.10</ecNumber>
    </recommendedName>
    <alternativeName>
        <fullName evidence="5">Type I DHQase</fullName>
    </alternativeName>
    <alternativeName>
        <fullName evidence="5">Type I dehydroquinase</fullName>
        <shortName evidence="5">DHQ1</shortName>
    </alternativeName>
</protein>
<dbReference type="NCBIfam" id="TIGR01093">
    <property type="entry name" value="aroD"/>
    <property type="match status" value="1"/>
</dbReference>
<evidence type="ECO:0000313" key="6">
    <source>
        <dbReference type="EMBL" id="SHI73325.1"/>
    </source>
</evidence>
<keyword evidence="7" id="KW-1185">Reference proteome</keyword>
<gene>
    <name evidence="5" type="primary">aroD</name>
    <name evidence="6" type="ORF">SAMN02745176_01137</name>
</gene>
<dbReference type="Proteomes" id="UP000184442">
    <property type="component" value="Unassembled WGS sequence"/>
</dbReference>
<feature type="binding site" evidence="5">
    <location>
        <position position="217"/>
    </location>
    <ligand>
        <name>3-dehydroquinate</name>
        <dbReference type="ChEBI" id="CHEBI:32364"/>
    </ligand>
</feature>
<dbReference type="AlphaFoldDB" id="A0A1M6DJD7"/>
<comment type="caution">
    <text evidence="5">Lacks conserved residue(s) required for the propagation of feature annotation.</text>
</comment>
<name>A0A1M6DJD7_9FIRM</name>
<dbReference type="InterPro" id="IPR050146">
    <property type="entry name" value="Type-I_3-dehydroquinase"/>
</dbReference>
<dbReference type="GO" id="GO:0009423">
    <property type="term" value="P:chorismate biosynthetic process"/>
    <property type="evidence" value="ECO:0007669"/>
    <property type="project" value="UniProtKB-UniRule"/>
</dbReference>
<feature type="binding site" evidence="5">
    <location>
        <begin position="51"/>
        <end position="53"/>
    </location>
    <ligand>
        <name>3-dehydroquinate</name>
        <dbReference type="ChEBI" id="CHEBI:32364"/>
    </ligand>
</feature>
<keyword evidence="2 5" id="KW-0057">Aromatic amino acid biosynthesis</keyword>
<dbReference type="OrthoDB" id="9813659at2"/>
<dbReference type="UniPathway" id="UPA00053">
    <property type="reaction ID" value="UER00086"/>
</dbReference>
<feature type="active site" description="Proton donor/acceptor" evidence="5">
    <location>
        <position position="148"/>
    </location>
</feature>
<evidence type="ECO:0000256" key="2">
    <source>
        <dbReference type="ARBA" id="ARBA00023141"/>
    </source>
</evidence>
<sequence>MRLQAPNPIKLRSKLLGGEKPLICVPLASVDEVSILTEIDEVINMKPDVIEWRADYFESILDVSKVKNILEIIRSKNESIPIIFTCRSHDEGGYRNIDDETRLKLFTDVVDTGFIDVMDVELAFGNERIEKIKSLAIQKDVKLILSYHSFTDTPSENFIVEKIKEQIKNGADISKIAVMPKDQGDVLKLLNATYRARKEISNPIIGISMGPIGSITRLTAFVFGSDMTFAAGVNASAPGQLPIEVMRKYIDTII</sequence>
<feature type="binding site" evidence="5">
    <location>
        <position position="87"/>
    </location>
    <ligand>
        <name>3-dehydroquinate</name>
        <dbReference type="ChEBI" id="CHEBI:32364"/>
    </ligand>
</feature>
<reference evidence="6 7" key="1">
    <citation type="submission" date="2016-11" db="EMBL/GenBank/DDBJ databases">
        <authorList>
            <person name="Jaros S."/>
            <person name="Januszkiewicz K."/>
            <person name="Wedrychowicz H."/>
        </authorList>
    </citation>
    <scope>NUCLEOTIDE SEQUENCE [LARGE SCALE GENOMIC DNA]</scope>
    <source>
        <strain evidence="6 7">DSM 19022</strain>
    </source>
</reference>